<protein>
    <submittedName>
        <fullName evidence="1">Uncharacterized protein</fullName>
    </submittedName>
</protein>
<dbReference type="AlphaFoldDB" id="A0A0C3B1C7"/>
<sequence length="79" mass="9260">MRITYRFGFYRCWQCLECSMPPSDFLYPPARGRRAPRKMRGLVLTIPVVESLDFAEISCDDYWVVKASSSFLLWSRKAS</sequence>
<keyword evidence="2" id="KW-1185">Reference proteome</keyword>
<dbReference type="Proteomes" id="UP000054097">
    <property type="component" value="Unassembled WGS sequence"/>
</dbReference>
<reference evidence="1 2" key="1">
    <citation type="submission" date="2014-04" db="EMBL/GenBank/DDBJ databases">
        <authorList>
            <consortium name="DOE Joint Genome Institute"/>
            <person name="Kuo A."/>
            <person name="Zuccaro A."/>
            <person name="Kohler A."/>
            <person name="Nagy L.G."/>
            <person name="Floudas D."/>
            <person name="Copeland A."/>
            <person name="Barry K.W."/>
            <person name="Cichocki N."/>
            <person name="Veneault-Fourrey C."/>
            <person name="LaButti K."/>
            <person name="Lindquist E.A."/>
            <person name="Lipzen A."/>
            <person name="Lundell T."/>
            <person name="Morin E."/>
            <person name="Murat C."/>
            <person name="Sun H."/>
            <person name="Tunlid A."/>
            <person name="Henrissat B."/>
            <person name="Grigoriev I.V."/>
            <person name="Hibbett D.S."/>
            <person name="Martin F."/>
            <person name="Nordberg H.P."/>
            <person name="Cantor M.N."/>
            <person name="Hua S.X."/>
        </authorList>
    </citation>
    <scope>NUCLEOTIDE SEQUENCE [LARGE SCALE GENOMIC DNA]</scope>
    <source>
        <strain evidence="1 2">MAFF 305830</strain>
    </source>
</reference>
<name>A0A0C3B1C7_SERVB</name>
<reference evidence="2" key="2">
    <citation type="submission" date="2015-01" db="EMBL/GenBank/DDBJ databases">
        <title>Evolutionary Origins and Diversification of the Mycorrhizal Mutualists.</title>
        <authorList>
            <consortium name="DOE Joint Genome Institute"/>
            <consortium name="Mycorrhizal Genomics Consortium"/>
            <person name="Kohler A."/>
            <person name="Kuo A."/>
            <person name="Nagy L.G."/>
            <person name="Floudas D."/>
            <person name="Copeland A."/>
            <person name="Barry K.W."/>
            <person name="Cichocki N."/>
            <person name="Veneault-Fourrey C."/>
            <person name="LaButti K."/>
            <person name="Lindquist E.A."/>
            <person name="Lipzen A."/>
            <person name="Lundell T."/>
            <person name="Morin E."/>
            <person name="Murat C."/>
            <person name="Riley R."/>
            <person name="Ohm R."/>
            <person name="Sun H."/>
            <person name="Tunlid A."/>
            <person name="Henrissat B."/>
            <person name="Grigoriev I.V."/>
            <person name="Hibbett D.S."/>
            <person name="Martin F."/>
        </authorList>
    </citation>
    <scope>NUCLEOTIDE SEQUENCE [LARGE SCALE GENOMIC DNA]</scope>
    <source>
        <strain evidence="2">MAFF 305830</strain>
    </source>
</reference>
<gene>
    <name evidence="1" type="ORF">M408DRAFT_198351</name>
</gene>
<dbReference type="EMBL" id="KN824309">
    <property type="protein sequence ID" value="KIM26009.1"/>
    <property type="molecule type" value="Genomic_DNA"/>
</dbReference>
<dbReference type="HOGENOM" id="CLU_2607507_0_0_1"/>
<organism evidence="1 2">
    <name type="scientific">Serendipita vermifera MAFF 305830</name>
    <dbReference type="NCBI Taxonomy" id="933852"/>
    <lineage>
        <taxon>Eukaryota</taxon>
        <taxon>Fungi</taxon>
        <taxon>Dikarya</taxon>
        <taxon>Basidiomycota</taxon>
        <taxon>Agaricomycotina</taxon>
        <taxon>Agaricomycetes</taxon>
        <taxon>Sebacinales</taxon>
        <taxon>Serendipitaceae</taxon>
        <taxon>Serendipita</taxon>
    </lineage>
</organism>
<accession>A0A0C3B1C7</accession>
<evidence type="ECO:0000313" key="1">
    <source>
        <dbReference type="EMBL" id="KIM26009.1"/>
    </source>
</evidence>
<proteinExistence type="predicted"/>
<evidence type="ECO:0000313" key="2">
    <source>
        <dbReference type="Proteomes" id="UP000054097"/>
    </source>
</evidence>